<reference evidence="2" key="2">
    <citation type="submission" date="2018-08" db="UniProtKB">
        <authorList>
            <consortium name="EnsemblPlants"/>
        </authorList>
    </citation>
    <scope>IDENTIFICATION</scope>
    <source>
        <strain evidence="2">Yugu1</strain>
    </source>
</reference>
<sequence length="248" mass="26897">MVTAAADRQGRGARAGAPPRVQPAPVRPRRGQALQHPARRRLQRARRRLRARAPPHHRRLHRRLLRRGLRRHHGRRAALRQARRPGGGQVRRGVPRPRGTRAGGAGRAAAEPEVRRVLVRRRDSRVAHGEGARARLAVRVVVVVGVLLAGARRRAAGGPGAREVGAAGVRGGAAAVGAGRRSRAAGRRRAEGGDRGVPRRARVRRGGPGAPAKDEGRLRQPRQDRGVTCRQFVTAGSKMVLEFYISPP</sequence>
<evidence type="ECO:0000313" key="2">
    <source>
        <dbReference type="EnsemblPlants" id="KQK94428"/>
    </source>
</evidence>
<feature type="compositionally biased region" description="Basic and acidic residues" evidence="1">
    <location>
        <begin position="188"/>
        <end position="197"/>
    </location>
</feature>
<reference evidence="3" key="1">
    <citation type="journal article" date="2012" name="Nat. Biotechnol.">
        <title>Reference genome sequence of the model plant Setaria.</title>
        <authorList>
            <person name="Bennetzen J.L."/>
            <person name="Schmutz J."/>
            <person name="Wang H."/>
            <person name="Percifield R."/>
            <person name="Hawkins J."/>
            <person name="Pontaroli A.C."/>
            <person name="Estep M."/>
            <person name="Feng L."/>
            <person name="Vaughn J.N."/>
            <person name="Grimwood J."/>
            <person name="Jenkins J."/>
            <person name="Barry K."/>
            <person name="Lindquist E."/>
            <person name="Hellsten U."/>
            <person name="Deshpande S."/>
            <person name="Wang X."/>
            <person name="Wu X."/>
            <person name="Mitros T."/>
            <person name="Triplett J."/>
            <person name="Yang X."/>
            <person name="Ye C.Y."/>
            <person name="Mauro-Herrera M."/>
            <person name="Wang L."/>
            <person name="Li P."/>
            <person name="Sharma M."/>
            <person name="Sharma R."/>
            <person name="Ronald P.C."/>
            <person name="Panaud O."/>
            <person name="Kellogg E.A."/>
            <person name="Brutnell T.P."/>
            <person name="Doust A.N."/>
            <person name="Tuskan G.A."/>
            <person name="Rokhsar D."/>
            <person name="Devos K.M."/>
        </authorList>
    </citation>
    <scope>NUCLEOTIDE SEQUENCE [LARGE SCALE GENOMIC DNA]</scope>
    <source>
        <strain evidence="3">cv. Yugu1</strain>
    </source>
</reference>
<dbReference type="InParanoid" id="K3ZJN0"/>
<dbReference type="HOGENOM" id="CLU_1121685_0_0_1"/>
<feature type="region of interest" description="Disordered" evidence="1">
    <location>
        <begin position="1"/>
        <end position="109"/>
    </location>
</feature>
<dbReference type="EMBL" id="AGNK02004869">
    <property type="status" value="NOT_ANNOTATED_CDS"/>
    <property type="molecule type" value="Genomic_DNA"/>
</dbReference>
<dbReference type="Gramene" id="KQK94428">
    <property type="protein sequence ID" value="KQK94428"/>
    <property type="gene ID" value="SETIT_026783mg"/>
</dbReference>
<dbReference type="OMA" id="MRRQTRR"/>
<organism evidence="2 3">
    <name type="scientific">Setaria italica</name>
    <name type="common">Foxtail millet</name>
    <name type="synonym">Panicum italicum</name>
    <dbReference type="NCBI Taxonomy" id="4555"/>
    <lineage>
        <taxon>Eukaryota</taxon>
        <taxon>Viridiplantae</taxon>
        <taxon>Streptophyta</taxon>
        <taxon>Embryophyta</taxon>
        <taxon>Tracheophyta</taxon>
        <taxon>Spermatophyta</taxon>
        <taxon>Magnoliopsida</taxon>
        <taxon>Liliopsida</taxon>
        <taxon>Poales</taxon>
        <taxon>Poaceae</taxon>
        <taxon>PACMAD clade</taxon>
        <taxon>Panicoideae</taxon>
        <taxon>Panicodae</taxon>
        <taxon>Paniceae</taxon>
        <taxon>Cenchrinae</taxon>
        <taxon>Setaria</taxon>
    </lineage>
</organism>
<feature type="compositionally biased region" description="Basic and acidic residues" evidence="1">
    <location>
        <begin position="212"/>
        <end position="227"/>
    </location>
</feature>
<dbReference type="Proteomes" id="UP000004995">
    <property type="component" value="Unassembled WGS sequence"/>
</dbReference>
<protein>
    <submittedName>
        <fullName evidence="2">Uncharacterized protein</fullName>
    </submittedName>
</protein>
<keyword evidence="3" id="KW-1185">Reference proteome</keyword>
<evidence type="ECO:0000313" key="3">
    <source>
        <dbReference type="Proteomes" id="UP000004995"/>
    </source>
</evidence>
<accession>K3ZJN0</accession>
<name>K3ZJN0_SETIT</name>
<feature type="compositionally biased region" description="Basic residues" evidence="1">
    <location>
        <begin position="37"/>
        <end position="83"/>
    </location>
</feature>
<feature type="compositionally biased region" description="Low complexity" evidence="1">
    <location>
        <begin position="1"/>
        <end position="19"/>
    </location>
</feature>
<dbReference type="EnsemblPlants" id="KQK94428">
    <property type="protein sequence ID" value="KQK94428"/>
    <property type="gene ID" value="SETIT_026783mg"/>
</dbReference>
<feature type="region of interest" description="Disordered" evidence="1">
    <location>
        <begin position="171"/>
        <end position="227"/>
    </location>
</feature>
<evidence type="ECO:0000256" key="1">
    <source>
        <dbReference type="SAM" id="MobiDB-lite"/>
    </source>
</evidence>
<dbReference type="AlphaFoldDB" id="K3ZJN0"/>
<proteinExistence type="predicted"/>